<evidence type="ECO:0000313" key="1">
    <source>
        <dbReference type="EMBL" id="TEB31231.1"/>
    </source>
</evidence>
<gene>
    <name evidence="1" type="ORF">FA13DRAFT_1813931</name>
</gene>
<name>A0A4Y7TB54_COPMI</name>
<sequence length="220" mass="24701">MNHYTVYHMPLHTAHPVYHPCSAVEHVAIPEKRDSVVNIVNVVWEIGAHILLSGLSRVITPLSSVYDTRPDPTSVHYLTRTASFFFVWMPSPSFVCPHDVAGADYATLFDITCDRPYKSLALAFMLLRLSERLTRQCDYARVKLVNLSYKFYDGGVHGVLFYDKELAIAYNNNFSLDFDTPVLLGDGRIVTVWNATLPSSVTPVLEQQVSSLHSSALLIL</sequence>
<organism evidence="1 2">
    <name type="scientific">Coprinellus micaceus</name>
    <name type="common">Glistening ink-cap mushroom</name>
    <name type="synonym">Coprinus micaceus</name>
    <dbReference type="NCBI Taxonomy" id="71717"/>
    <lineage>
        <taxon>Eukaryota</taxon>
        <taxon>Fungi</taxon>
        <taxon>Dikarya</taxon>
        <taxon>Basidiomycota</taxon>
        <taxon>Agaricomycotina</taxon>
        <taxon>Agaricomycetes</taxon>
        <taxon>Agaricomycetidae</taxon>
        <taxon>Agaricales</taxon>
        <taxon>Agaricineae</taxon>
        <taxon>Psathyrellaceae</taxon>
        <taxon>Coprinellus</taxon>
    </lineage>
</organism>
<accession>A0A4Y7TB54</accession>
<protein>
    <submittedName>
        <fullName evidence="1">Uncharacterized protein</fullName>
    </submittedName>
</protein>
<dbReference type="EMBL" id="QPFP01000019">
    <property type="protein sequence ID" value="TEB31231.1"/>
    <property type="molecule type" value="Genomic_DNA"/>
</dbReference>
<evidence type="ECO:0000313" key="2">
    <source>
        <dbReference type="Proteomes" id="UP000298030"/>
    </source>
</evidence>
<proteinExistence type="predicted"/>
<reference evidence="1 2" key="1">
    <citation type="journal article" date="2019" name="Nat. Ecol. Evol.">
        <title>Megaphylogeny resolves global patterns of mushroom evolution.</title>
        <authorList>
            <person name="Varga T."/>
            <person name="Krizsan K."/>
            <person name="Foldi C."/>
            <person name="Dima B."/>
            <person name="Sanchez-Garcia M."/>
            <person name="Sanchez-Ramirez S."/>
            <person name="Szollosi G.J."/>
            <person name="Szarkandi J.G."/>
            <person name="Papp V."/>
            <person name="Albert L."/>
            <person name="Andreopoulos W."/>
            <person name="Angelini C."/>
            <person name="Antonin V."/>
            <person name="Barry K.W."/>
            <person name="Bougher N.L."/>
            <person name="Buchanan P."/>
            <person name="Buyck B."/>
            <person name="Bense V."/>
            <person name="Catcheside P."/>
            <person name="Chovatia M."/>
            <person name="Cooper J."/>
            <person name="Damon W."/>
            <person name="Desjardin D."/>
            <person name="Finy P."/>
            <person name="Geml J."/>
            <person name="Haridas S."/>
            <person name="Hughes K."/>
            <person name="Justo A."/>
            <person name="Karasinski D."/>
            <person name="Kautmanova I."/>
            <person name="Kiss B."/>
            <person name="Kocsube S."/>
            <person name="Kotiranta H."/>
            <person name="LaButti K.M."/>
            <person name="Lechner B.E."/>
            <person name="Liimatainen K."/>
            <person name="Lipzen A."/>
            <person name="Lukacs Z."/>
            <person name="Mihaltcheva S."/>
            <person name="Morgado L.N."/>
            <person name="Niskanen T."/>
            <person name="Noordeloos M.E."/>
            <person name="Ohm R.A."/>
            <person name="Ortiz-Santana B."/>
            <person name="Ovrebo C."/>
            <person name="Racz N."/>
            <person name="Riley R."/>
            <person name="Savchenko A."/>
            <person name="Shiryaev A."/>
            <person name="Soop K."/>
            <person name="Spirin V."/>
            <person name="Szebenyi C."/>
            <person name="Tomsovsky M."/>
            <person name="Tulloss R.E."/>
            <person name="Uehling J."/>
            <person name="Grigoriev I.V."/>
            <person name="Vagvolgyi C."/>
            <person name="Papp T."/>
            <person name="Martin F.M."/>
            <person name="Miettinen O."/>
            <person name="Hibbett D.S."/>
            <person name="Nagy L.G."/>
        </authorList>
    </citation>
    <scope>NUCLEOTIDE SEQUENCE [LARGE SCALE GENOMIC DNA]</scope>
    <source>
        <strain evidence="1 2">FP101781</strain>
    </source>
</reference>
<comment type="caution">
    <text evidence="1">The sequence shown here is derived from an EMBL/GenBank/DDBJ whole genome shotgun (WGS) entry which is preliminary data.</text>
</comment>
<keyword evidence="2" id="KW-1185">Reference proteome</keyword>
<dbReference type="Proteomes" id="UP000298030">
    <property type="component" value="Unassembled WGS sequence"/>
</dbReference>
<dbReference type="OrthoDB" id="3032208at2759"/>
<dbReference type="AlphaFoldDB" id="A0A4Y7TB54"/>